<dbReference type="RefSeq" id="XP_024330527.1">
    <property type="nucleotide sequence ID" value="XM_024475686.1"/>
</dbReference>
<protein>
    <submittedName>
        <fullName evidence="1">Uncharacterized protein</fullName>
    </submittedName>
</protein>
<accession>A0A0F9WD82</accession>
<dbReference type="Proteomes" id="UP000034350">
    <property type="component" value="Unassembled WGS sequence"/>
</dbReference>
<dbReference type="GeneID" id="36320633"/>
<gene>
    <name evidence="1" type="ORF">AAJ76_450004754</name>
</gene>
<proteinExistence type="predicted"/>
<evidence type="ECO:0000313" key="2">
    <source>
        <dbReference type="Proteomes" id="UP000034350"/>
    </source>
</evidence>
<organism evidence="1 2">
    <name type="scientific">Vairimorpha ceranae</name>
    <dbReference type="NCBI Taxonomy" id="40302"/>
    <lineage>
        <taxon>Eukaryota</taxon>
        <taxon>Fungi</taxon>
        <taxon>Fungi incertae sedis</taxon>
        <taxon>Microsporidia</taxon>
        <taxon>Nosematidae</taxon>
        <taxon>Vairimorpha</taxon>
    </lineage>
</organism>
<keyword evidence="2" id="KW-1185">Reference proteome</keyword>
<dbReference type="AlphaFoldDB" id="A0A0F9WD82"/>
<evidence type="ECO:0000313" key="1">
    <source>
        <dbReference type="EMBL" id="KKO74785.1"/>
    </source>
</evidence>
<name>A0A0F9WD82_9MICR</name>
<reference evidence="1 2" key="1">
    <citation type="journal article" date="2015" name="Environ. Microbiol.">
        <title>Genome analyses suggest the presence of polyploidy and recent human-driven expansions in eight global populations of the honeybee pathogen Nosema ceranae.</title>
        <authorList>
            <person name="Pelin A."/>
            <person name="Selman M."/>
            <person name="Aris-Brosou S."/>
            <person name="Farinelli L."/>
            <person name="Corradi N."/>
        </authorList>
    </citation>
    <scope>NUCLEOTIDE SEQUENCE [LARGE SCALE GENOMIC DNA]</scope>
    <source>
        <strain evidence="1 2">PA08 1199</strain>
    </source>
</reference>
<sequence>MFYDLYYTVQEIEVKLWDAARLKIRLQNAFDAADFPYCFTFLF</sequence>
<comment type="caution">
    <text evidence="1">The sequence shown here is derived from an EMBL/GenBank/DDBJ whole genome shotgun (WGS) entry which is preliminary data.</text>
</comment>
<dbReference type="VEuPathDB" id="MicrosporidiaDB:AAJ76_450004754"/>
<dbReference type="EMBL" id="JPQZ01000045">
    <property type="protein sequence ID" value="KKO74785.1"/>
    <property type="molecule type" value="Genomic_DNA"/>
</dbReference>